<name>A0ABN1Y4F0_9PSEU</name>
<dbReference type="Gene3D" id="3.30.1330.110">
    <property type="entry name" value="BB2672"/>
    <property type="match status" value="1"/>
</dbReference>
<dbReference type="EMBL" id="BAAAJK010000034">
    <property type="protein sequence ID" value="GAA1397568.1"/>
    <property type="molecule type" value="Genomic_DNA"/>
</dbReference>
<dbReference type="Pfam" id="PF06684">
    <property type="entry name" value="AA_synth"/>
    <property type="match status" value="1"/>
</dbReference>
<proteinExistence type="predicted"/>
<reference evidence="1 2" key="1">
    <citation type="journal article" date="2019" name="Int. J. Syst. Evol. Microbiol.">
        <title>The Global Catalogue of Microorganisms (GCM) 10K type strain sequencing project: providing services to taxonomists for standard genome sequencing and annotation.</title>
        <authorList>
            <consortium name="The Broad Institute Genomics Platform"/>
            <consortium name="The Broad Institute Genome Sequencing Center for Infectious Disease"/>
            <person name="Wu L."/>
            <person name="Ma J."/>
        </authorList>
    </citation>
    <scope>NUCLEOTIDE SEQUENCE [LARGE SCALE GENOMIC DNA]</scope>
    <source>
        <strain evidence="1 2">JCM 11896</strain>
    </source>
</reference>
<comment type="caution">
    <text evidence="1">The sequence shown here is derived from an EMBL/GenBank/DDBJ whole genome shotgun (WGS) entry which is preliminary data.</text>
</comment>
<dbReference type="SUPFAM" id="SSF160519">
    <property type="entry name" value="BB2672-like"/>
    <property type="match status" value="1"/>
</dbReference>
<protein>
    <submittedName>
        <fullName evidence="1">Amino acid synthesis family protein</fullName>
    </submittedName>
</protein>
<evidence type="ECO:0000313" key="2">
    <source>
        <dbReference type="Proteomes" id="UP001501414"/>
    </source>
</evidence>
<dbReference type="Proteomes" id="UP001501414">
    <property type="component" value="Unassembled WGS sequence"/>
</dbReference>
<gene>
    <name evidence="1" type="ORF">GCM10009613_50460</name>
</gene>
<organism evidence="1 2">
    <name type="scientific">Pseudonocardia kongjuensis</name>
    <dbReference type="NCBI Taxonomy" id="102227"/>
    <lineage>
        <taxon>Bacteria</taxon>
        <taxon>Bacillati</taxon>
        <taxon>Actinomycetota</taxon>
        <taxon>Actinomycetes</taxon>
        <taxon>Pseudonocardiales</taxon>
        <taxon>Pseudonocardiaceae</taxon>
        <taxon>Pseudonocardia</taxon>
    </lineage>
</organism>
<accession>A0ABN1Y4F0</accession>
<evidence type="ECO:0000313" key="1">
    <source>
        <dbReference type="EMBL" id="GAA1397568.1"/>
    </source>
</evidence>
<dbReference type="InterPro" id="IPR035936">
    <property type="entry name" value="BB2672"/>
</dbReference>
<dbReference type="InterPro" id="IPR009569">
    <property type="entry name" value="AA_synth_put"/>
</dbReference>
<sequence length="210" mass="21805">MTTTKEPAPVTRPANTGALHVRKWITTREEVLASESGRLAGSAPAVRTVVAAVLHNPYAGRFGESLDDLVADSVELGKQFADRIAAAAGDRPWTGYGKACLVGTAGEYEHGNALLTTEFATPVRQALDRAIAWIPSTGKRGGPGTALDIPLAHCTALYVRSHYDTVTVTFGDAPGPDEIVVAVAVAAGGRLFARLGGPSADDVTGTDGLR</sequence>
<keyword evidence="2" id="KW-1185">Reference proteome</keyword>